<gene>
    <name evidence="1" type="primary">xrtG</name>
    <name evidence="1" type="ORF">E5329_13925</name>
</gene>
<organism evidence="1 2">
    <name type="scientific">Petralouisia muris</name>
    <dbReference type="NCBI Taxonomy" id="3032872"/>
    <lineage>
        <taxon>Bacteria</taxon>
        <taxon>Bacillati</taxon>
        <taxon>Bacillota</taxon>
        <taxon>Clostridia</taxon>
        <taxon>Lachnospirales</taxon>
        <taxon>Lachnospiraceae</taxon>
        <taxon>Petralouisia</taxon>
    </lineage>
</organism>
<accession>A0AC61RV42</accession>
<proteinExistence type="predicted"/>
<reference evidence="1" key="1">
    <citation type="submission" date="2019-04" db="EMBL/GenBank/DDBJ databases">
        <title>Microbes associate with the intestines of laboratory mice.</title>
        <authorList>
            <person name="Navarre W."/>
            <person name="Wong E."/>
            <person name="Huang K."/>
            <person name="Tropini C."/>
            <person name="Ng K."/>
            <person name="Yu B."/>
        </authorList>
    </citation>
    <scope>NUCLEOTIDE SEQUENCE</scope>
    <source>
        <strain evidence="1">NM01_1-7b</strain>
    </source>
</reference>
<keyword evidence="2" id="KW-1185">Reference proteome</keyword>
<protein>
    <submittedName>
        <fullName evidence="1">Exosortase family protein XrtG</fullName>
    </submittedName>
</protein>
<evidence type="ECO:0000313" key="1">
    <source>
        <dbReference type="EMBL" id="TGY95688.1"/>
    </source>
</evidence>
<sequence length="198" mass="22447">MKYLIGLAGLMIWLFILRVLNKSKLNFWYFLVGSTGAFLLMLAYLQPVLTQPLARIVALLASLPGKIGAMYSAHYKYGVIFIESAAGAISLKIDFECSGIIEIIAYLSLLMFYRVYTVYERIYVGVLGIIAMVLANALRITVISMIIYFGGIDMYHIAHTFIGRFVFYGLSVMIYFYVFTKPQIIKQKVGSFQYDSDK</sequence>
<dbReference type="Proteomes" id="UP000304953">
    <property type="component" value="Unassembled WGS sequence"/>
</dbReference>
<comment type="caution">
    <text evidence="1">The sequence shown here is derived from an EMBL/GenBank/DDBJ whole genome shotgun (WGS) entry which is preliminary data.</text>
</comment>
<name>A0AC61RV42_9FIRM</name>
<evidence type="ECO:0000313" key="2">
    <source>
        <dbReference type="Proteomes" id="UP000304953"/>
    </source>
</evidence>
<dbReference type="EMBL" id="SRYA01000026">
    <property type="protein sequence ID" value="TGY95688.1"/>
    <property type="molecule type" value="Genomic_DNA"/>
</dbReference>